<dbReference type="EMBL" id="CP036316">
    <property type="protein sequence ID" value="QDT66907.1"/>
    <property type="molecule type" value="Genomic_DNA"/>
</dbReference>
<evidence type="ECO:0000313" key="2">
    <source>
        <dbReference type="EMBL" id="QDT66907.1"/>
    </source>
</evidence>
<proteinExistence type="predicted"/>
<keyword evidence="1" id="KW-0472">Membrane</keyword>
<feature type="transmembrane region" description="Helical" evidence="1">
    <location>
        <begin position="57"/>
        <end position="78"/>
    </location>
</feature>
<dbReference type="AlphaFoldDB" id="A0A517TEV8"/>
<keyword evidence="3" id="KW-1185">Reference proteome</keyword>
<evidence type="ECO:0000313" key="3">
    <source>
        <dbReference type="Proteomes" id="UP000319976"/>
    </source>
</evidence>
<keyword evidence="1" id="KW-1133">Transmembrane helix</keyword>
<accession>A0A517TEV8</accession>
<feature type="transmembrane region" description="Helical" evidence="1">
    <location>
        <begin position="21"/>
        <end position="42"/>
    </location>
</feature>
<sequence>MVLLVAGMPMPTLTNIARLRIEAISFFLLLVFLSAWGVQLIWNSFAKDVEWLPRINYWRAVGVVFTWGMAFLLILTMISGARELLTPGAWEPNGWTYQLAETRDAETEEFQELLDTQREERRDRLRLLHKLLIKYAETNSGLFPNEERAKQLGGDLWRLPERGDAEFLYRDRANSSKPNDPLIVEPEVYDDPLMILVNGEIVPADYLRE</sequence>
<evidence type="ECO:0000256" key="1">
    <source>
        <dbReference type="SAM" id="Phobius"/>
    </source>
</evidence>
<gene>
    <name evidence="2" type="ORF">V22_41790</name>
</gene>
<name>A0A517TEV8_9PLAN</name>
<dbReference type="Proteomes" id="UP000319976">
    <property type="component" value="Chromosome"/>
</dbReference>
<reference evidence="2 3" key="1">
    <citation type="submission" date="2019-02" db="EMBL/GenBank/DDBJ databases">
        <title>Deep-cultivation of Planctomycetes and their phenomic and genomic characterization uncovers novel biology.</title>
        <authorList>
            <person name="Wiegand S."/>
            <person name="Jogler M."/>
            <person name="Boedeker C."/>
            <person name="Pinto D."/>
            <person name="Vollmers J."/>
            <person name="Rivas-Marin E."/>
            <person name="Kohn T."/>
            <person name="Peeters S.H."/>
            <person name="Heuer A."/>
            <person name="Rast P."/>
            <person name="Oberbeckmann S."/>
            <person name="Bunk B."/>
            <person name="Jeske O."/>
            <person name="Meyerdierks A."/>
            <person name="Storesund J.E."/>
            <person name="Kallscheuer N."/>
            <person name="Luecker S."/>
            <person name="Lage O.M."/>
            <person name="Pohl T."/>
            <person name="Merkel B.J."/>
            <person name="Hornburger P."/>
            <person name="Mueller R.-W."/>
            <person name="Bruemmer F."/>
            <person name="Labrenz M."/>
            <person name="Spormann A.M."/>
            <person name="Op den Camp H."/>
            <person name="Overmann J."/>
            <person name="Amann R."/>
            <person name="Jetten M.S.M."/>
            <person name="Mascher T."/>
            <person name="Medema M.H."/>
            <person name="Devos D.P."/>
            <person name="Kaster A.-K."/>
            <person name="Ovreas L."/>
            <person name="Rohde M."/>
            <person name="Galperin M.Y."/>
            <person name="Jogler C."/>
        </authorList>
    </citation>
    <scope>NUCLEOTIDE SEQUENCE [LARGE SCALE GENOMIC DNA]</scope>
    <source>
        <strain evidence="2 3">V22</strain>
    </source>
</reference>
<keyword evidence="1" id="KW-0812">Transmembrane</keyword>
<organism evidence="2 3">
    <name type="scientific">Calycomorphotria hydatis</name>
    <dbReference type="NCBI Taxonomy" id="2528027"/>
    <lineage>
        <taxon>Bacteria</taxon>
        <taxon>Pseudomonadati</taxon>
        <taxon>Planctomycetota</taxon>
        <taxon>Planctomycetia</taxon>
        <taxon>Planctomycetales</taxon>
        <taxon>Planctomycetaceae</taxon>
        <taxon>Calycomorphotria</taxon>
    </lineage>
</organism>
<protein>
    <submittedName>
        <fullName evidence="2">Uncharacterized protein</fullName>
    </submittedName>
</protein>
<dbReference type="KEGG" id="chya:V22_41790"/>